<dbReference type="Proteomes" id="UP000053477">
    <property type="component" value="Unassembled WGS sequence"/>
</dbReference>
<feature type="compositionally biased region" description="Basic and acidic residues" evidence="1">
    <location>
        <begin position="265"/>
        <end position="280"/>
    </location>
</feature>
<protein>
    <submittedName>
        <fullName evidence="2">Uncharacterized protein</fullName>
    </submittedName>
</protein>
<keyword evidence="3" id="KW-1185">Reference proteome</keyword>
<evidence type="ECO:0000313" key="3">
    <source>
        <dbReference type="Proteomes" id="UP000053477"/>
    </source>
</evidence>
<organism evidence="2 3">
    <name type="scientific">Schizopora paradoxa</name>
    <dbReference type="NCBI Taxonomy" id="27342"/>
    <lineage>
        <taxon>Eukaryota</taxon>
        <taxon>Fungi</taxon>
        <taxon>Dikarya</taxon>
        <taxon>Basidiomycota</taxon>
        <taxon>Agaricomycotina</taxon>
        <taxon>Agaricomycetes</taxon>
        <taxon>Hymenochaetales</taxon>
        <taxon>Schizoporaceae</taxon>
        <taxon>Schizopora</taxon>
    </lineage>
</organism>
<evidence type="ECO:0000313" key="2">
    <source>
        <dbReference type="EMBL" id="KLO19905.1"/>
    </source>
</evidence>
<dbReference type="EMBL" id="KQ085884">
    <property type="protein sequence ID" value="KLO19905.1"/>
    <property type="molecule type" value="Genomic_DNA"/>
</dbReference>
<evidence type="ECO:0000256" key="1">
    <source>
        <dbReference type="SAM" id="MobiDB-lite"/>
    </source>
</evidence>
<sequence length="288" mass="32558">MFFWTDHWGFLVVWLSRNLVIKRSIITQIEENQALNFVPLNASFHPSYAVARHAAASKNLNAHLPAPTPLCFNDEAATRGTRLLTPHRLAFFVENLEGETDTTGPRTVTLKGHDGHLHLLLLDDDDDHHHHHNRTFRDNTLLHRRREDLLWRTRTVLLPSPRLKSAGTGTNSPAADGHRHLSLGPFICPPNPQATQPRGSRLYTVREHFFVFYLLNLKVDIKSIEHLSVINFAGCLTEPEESKDRSIFTRKIAFSGITKNNCAGDRFDGGPGDSDKERQHSVSRFSAA</sequence>
<reference evidence="2 3" key="1">
    <citation type="submission" date="2015-04" db="EMBL/GenBank/DDBJ databases">
        <title>Complete genome sequence of Schizopora paradoxa KUC8140, a cosmopolitan wood degrader in East Asia.</title>
        <authorList>
            <consortium name="DOE Joint Genome Institute"/>
            <person name="Min B."/>
            <person name="Park H."/>
            <person name="Jang Y."/>
            <person name="Kim J.-J."/>
            <person name="Kim K.H."/>
            <person name="Pangilinan J."/>
            <person name="Lipzen A."/>
            <person name="Riley R."/>
            <person name="Grigoriev I.V."/>
            <person name="Spatafora J.W."/>
            <person name="Choi I.-G."/>
        </authorList>
    </citation>
    <scope>NUCLEOTIDE SEQUENCE [LARGE SCALE GENOMIC DNA]</scope>
    <source>
        <strain evidence="2 3">KUC8140</strain>
    </source>
</reference>
<dbReference type="InParanoid" id="A0A0H2S6M2"/>
<proteinExistence type="predicted"/>
<dbReference type="AlphaFoldDB" id="A0A0H2S6M2"/>
<gene>
    <name evidence="2" type="ORF">SCHPADRAFT_885141</name>
</gene>
<feature type="region of interest" description="Disordered" evidence="1">
    <location>
        <begin position="264"/>
        <end position="288"/>
    </location>
</feature>
<name>A0A0H2S6M2_9AGAM</name>
<accession>A0A0H2S6M2</accession>